<dbReference type="PRINTS" id="PR00420">
    <property type="entry name" value="RNGMNOXGNASE"/>
</dbReference>
<dbReference type="Pfam" id="PF01494">
    <property type="entry name" value="FAD_binding_3"/>
    <property type="match status" value="2"/>
</dbReference>
<reference evidence="4 5" key="1">
    <citation type="submission" date="2021-03" db="EMBL/GenBank/DDBJ databases">
        <title>Sequencing the genomes of 1000 actinobacteria strains.</title>
        <authorList>
            <person name="Klenk H.-P."/>
        </authorList>
    </citation>
    <scope>NUCLEOTIDE SEQUENCE [LARGE SCALE GENOMIC DNA]</scope>
    <source>
        <strain evidence="4 5">DSM 14564</strain>
    </source>
</reference>
<feature type="region of interest" description="Disordered" evidence="2">
    <location>
        <begin position="209"/>
        <end position="248"/>
    </location>
</feature>
<feature type="domain" description="FAD-binding" evidence="3">
    <location>
        <begin position="257"/>
        <end position="375"/>
    </location>
</feature>
<evidence type="ECO:0000256" key="2">
    <source>
        <dbReference type="SAM" id="MobiDB-lite"/>
    </source>
</evidence>
<proteinExistence type="predicted"/>
<evidence type="ECO:0000313" key="5">
    <source>
        <dbReference type="Proteomes" id="UP000698222"/>
    </source>
</evidence>
<feature type="compositionally biased region" description="Gly residues" evidence="2">
    <location>
        <begin position="231"/>
        <end position="241"/>
    </location>
</feature>
<feature type="domain" description="FAD-binding" evidence="3">
    <location>
        <begin position="13"/>
        <end position="199"/>
    </location>
</feature>
<comment type="caution">
    <text evidence="4">The sequence shown here is derived from an EMBL/GenBank/DDBJ whole genome shotgun (WGS) entry which is preliminary data.</text>
</comment>
<dbReference type="Gene3D" id="3.50.50.60">
    <property type="entry name" value="FAD/NAD(P)-binding domain"/>
    <property type="match status" value="2"/>
</dbReference>
<name>A0ABS4YMV4_9MICO</name>
<protein>
    <submittedName>
        <fullName evidence="4">2-polyprenyl-6-methoxyphenol hydroxylase-like FAD-dependent oxidoreductase</fullName>
    </submittedName>
</protein>
<dbReference type="Proteomes" id="UP000698222">
    <property type="component" value="Unassembled WGS sequence"/>
</dbReference>
<organism evidence="4 5">
    <name type="scientific">Brachybacterium fresconis</name>
    <dbReference type="NCBI Taxonomy" id="173363"/>
    <lineage>
        <taxon>Bacteria</taxon>
        <taxon>Bacillati</taxon>
        <taxon>Actinomycetota</taxon>
        <taxon>Actinomycetes</taxon>
        <taxon>Micrococcales</taxon>
        <taxon>Dermabacteraceae</taxon>
        <taxon>Brachybacterium</taxon>
    </lineage>
</organism>
<evidence type="ECO:0000256" key="1">
    <source>
        <dbReference type="ARBA" id="ARBA00023002"/>
    </source>
</evidence>
<dbReference type="PANTHER" id="PTHR43476:SF3">
    <property type="entry name" value="FAD-BINDING MONOOXYGENASE"/>
    <property type="match status" value="1"/>
</dbReference>
<evidence type="ECO:0000313" key="4">
    <source>
        <dbReference type="EMBL" id="MBP2410132.1"/>
    </source>
</evidence>
<accession>A0ABS4YMV4</accession>
<dbReference type="InterPro" id="IPR050631">
    <property type="entry name" value="PheA/TfdB_FAD_monoxygenase"/>
</dbReference>
<dbReference type="EMBL" id="JAGIOC010000001">
    <property type="protein sequence ID" value="MBP2410132.1"/>
    <property type="molecule type" value="Genomic_DNA"/>
</dbReference>
<dbReference type="PANTHER" id="PTHR43476">
    <property type="entry name" value="3-(3-HYDROXY-PHENYL)PROPIONATE/3-HYDROXYCINNAMIC ACID HYDROXYLASE"/>
    <property type="match status" value="1"/>
</dbReference>
<dbReference type="Gene3D" id="3.30.70.2450">
    <property type="match status" value="1"/>
</dbReference>
<dbReference type="SUPFAM" id="SSF51905">
    <property type="entry name" value="FAD/NAD(P)-binding domain"/>
    <property type="match status" value="1"/>
</dbReference>
<gene>
    <name evidence="4" type="ORF">JOF44_003035</name>
</gene>
<keyword evidence="1" id="KW-0560">Oxidoreductase</keyword>
<keyword evidence="5" id="KW-1185">Reference proteome</keyword>
<dbReference type="InterPro" id="IPR036188">
    <property type="entry name" value="FAD/NAD-bd_sf"/>
</dbReference>
<dbReference type="RefSeq" id="WP_209893254.1">
    <property type="nucleotide sequence ID" value="NZ_BAAAJV010000041.1"/>
</dbReference>
<sequence>MTVPAPGPEVDVRCEVLIVGGGPTGLFLAALLARRGVDVLVMERRTAPAEHSRAIGLHPPALRALREVGLERAAARAGARIRCGRARSRGRELGRLRFARAWLGRPYVLALPQSRTEAMLAERLNASAPGALRRGWEVTALRERADGVEVTARATGEVAETGPSTDTLRLHARVAVAADGSRSTVRELLGIGTTGAEHRDTYLMGDLADPDSAGAEGIGDNGPGTSTSTGTGTGTGTGGISAEGTDPRGVGTDRDALIHLEPDGVVESFPLPGARRRWVAHTGRGDLAEPDPEVLTRAIRERIGVRLDPATTSMISVFSVRRRTAQSLVTTRCVLLGDAAHEISPIGGQGITLGWLDALDAAPLLARMVRGTASGRASRGPLDTDPSWRRLERVCRRRARVAGLLGHANTALGRPLPGPLAAARSLGVSFALRTPLRHVMAWTYSMGWARRR</sequence>
<evidence type="ECO:0000259" key="3">
    <source>
        <dbReference type="Pfam" id="PF01494"/>
    </source>
</evidence>
<dbReference type="InterPro" id="IPR002938">
    <property type="entry name" value="FAD-bd"/>
</dbReference>